<dbReference type="Proteomes" id="UP000033483">
    <property type="component" value="Unassembled WGS sequence"/>
</dbReference>
<keyword evidence="1" id="KW-0238">DNA-binding</keyword>
<dbReference type="Gene3D" id="1.10.10.60">
    <property type="entry name" value="Homeodomain-like"/>
    <property type="match status" value="2"/>
</dbReference>
<dbReference type="EMBL" id="LAEV01001794">
    <property type="protein sequence ID" value="KKA27288.1"/>
    <property type="molecule type" value="Genomic_DNA"/>
</dbReference>
<keyword evidence="2" id="KW-0175">Coiled coil</keyword>
<keyword evidence="6" id="KW-1185">Reference proteome</keyword>
<feature type="domain" description="HTH CENPB-type" evidence="4">
    <location>
        <begin position="119"/>
        <end position="194"/>
    </location>
</feature>
<dbReference type="AlphaFoldDB" id="A0A0F4ZBR1"/>
<dbReference type="InterPro" id="IPR006600">
    <property type="entry name" value="HTH_CenpB_DNA-bd_dom"/>
</dbReference>
<dbReference type="Pfam" id="PF03221">
    <property type="entry name" value="HTH_Tnp_Tc5"/>
    <property type="match status" value="1"/>
</dbReference>
<evidence type="ECO:0000256" key="3">
    <source>
        <dbReference type="SAM" id="MobiDB-lite"/>
    </source>
</evidence>
<name>A0A0F4ZBR1_9PEZI</name>
<evidence type="ECO:0000256" key="1">
    <source>
        <dbReference type="ARBA" id="ARBA00023125"/>
    </source>
</evidence>
<evidence type="ECO:0000259" key="4">
    <source>
        <dbReference type="PROSITE" id="PS51253"/>
    </source>
</evidence>
<proteinExistence type="predicted"/>
<dbReference type="GO" id="GO:0003677">
    <property type="term" value="F:DNA binding"/>
    <property type="evidence" value="ECO:0007669"/>
    <property type="project" value="UniProtKB-KW"/>
</dbReference>
<dbReference type="PROSITE" id="PS51253">
    <property type="entry name" value="HTH_CENPB"/>
    <property type="match status" value="1"/>
</dbReference>
<feature type="region of interest" description="Disordered" evidence="3">
    <location>
        <begin position="366"/>
        <end position="427"/>
    </location>
</feature>
<dbReference type="Pfam" id="PF18107">
    <property type="entry name" value="HTH_ABP1_N"/>
    <property type="match status" value="1"/>
</dbReference>
<organism evidence="5 6">
    <name type="scientific">Thielaviopsis punctulata</name>
    <dbReference type="NCBI Taxonomy" id="72032"/>
    <lineage>
        <taxon>Eukaryota</taxon>
        <taxon>Fungi</taxon>
        <taxon>Dikarya</taxon>
        <taxon>Ascomycota</taxon>
        <taxon>Pezizomycotina</taxon>
        <taxon>Sordariomycetes</taxon>
        <taxon>Hypocreomycetidae</taxon>
        <taxon>Microascales</taxon>
        <taxon>Ceratocystidaceae</taxon>
        <taxon>Thielaviopsis</taxon>
    </lineage>
</organism>
<feature type="coiled-coil region" evidence="2">
    <location>
        <begin position="321"/>
        <end position="359"/>
    </location>
</feature>
<accession>A0A0F4ZBR1</accession>
<sequence length="475" mass="51339">MDVSMTDDANPALTVAASLAPDTASLQTAPQVQHHDAAAAAAAAADQSPSSNPRERNSLTLNQRRALRHWANSQTNRPSHRACQEWFQREYGQTISQSTVSHSLSPKYSRLDNEAPQLHGSRMRFGNWPNVEKLVLKWYQQAQQTGRHPTNEELADKAKSVFMALPQYKDNPPPEFSPGWIHRFKKRYGLLVRRHRRHGEIQNPTEDIGYLAEALQRGGYPISPDTNSATVRELISRNIGVEPSLSICALVRDEVIRRATSPVIPGSTSAMSIAAAAHAHAASTIAVQATTDHNPSASVAAAAVAAAAASAGESDGPQLFVDEAEIDLQSAIRQLEAENAAAEATAAAVREERDRLDQLRHSVITPARQQSHAHGAPPAQSHLSTSSTPAPAASGPQTTTSVTTTPTPAPHTTHVGHTAPHSRFVGDDELTLTPIDSSAPLPMRDRPVRCPFCVNQRMLKSIKDAVEHMSTHVEV</sequence>
<dbReference type="InterPro" id="IPR009057">
    <property type="entry name" value="Homeodomain-like_sf"/>
</dbReference>
<evidence type="ECO:0000313" key="5">
    <source>
        <dbReference type="EMBL" id="KKA27288.1"/>
    </source>
</evidence>
<dbReference type="SUPFAM" id="SSF46689">
    <property type="entry name" value="Homeodomain-like"/>
    <property type="match status" value="2"/>
</dbReference>
<evidence type="ECO:0000256" key="2">
    <source>
        <dbReference type="SAM" id="Coils"/>
    </source>
</evidence>
<feature type="region of interest" description="Disordered" evidence="3">
    <location>
        <begin position="29"/>
        <end position="56"/>
    </location>
</feature>
<dbReference type="SMART" id="SM00674">
    <property type="entry name" value="CENPB"/>
    <property type="match status" value="1"/>
</dbReference>
<comment type="caution">
    <text evidence="5">The sequence shown here is derived from an EMBL/GenBank/DDBJ whole genome shotgun (WGS) entry which is preliminary data.</text>
</comment>
<protein>
    <recommendedName>
        <fullName evidence="4">HTH CENPB-type domain-containing protein</fullName>
    </recommendedName>
</protein>
<gene>
    <name evidence="5" type="ORF">TD95_003468</name>
</gene>
<feature type="compositionally biased region" description="Low complexity" evidence="3">
    <location>
        <begin position="384"/>
        <end position="421"/>
    </location>
</feature>
<dbReference type="OrthoDB" id="125347at2759"/>
<dbReference type="InterPro" id="IPR041188">
    <property type="entry name" value="HTH_ABP1_N"/>
</dbReference>
<reference evidence="5 6" key="1">
    <citation type="submission" date="2015-03" db="EMBL/GenBank/DDBJ databases">
        <authorList>
            <person name="Radwan O."/>
            <person name="Al-Naeli F.A."/>
            <person name="Rendon G.A."/>
            <person name="Fields C."/>
        </authorList>
    </citation>
    <scope>NUCLEOTIDE SEQUENCE [LARGE SCALE GENOMIC DNA]</scope>
    <source>
        <strain evidence="5">CR-DP1</strain>
    </source>
</reference>
<feature type="compositionally biased region" description="Polar residues" evidence="3">
    <location>
        <begin position="47"/>
        <end position="56"/>
    </location>
</feature>
<evidence type="ECO:0000313" key="6">
    <source>
        <dbReference type="Proteomes" id="UP000033483"/>
    </source>
</evidence>